<evidence type="ECO:0000313" key="1">
    <source>
        <dbReference type="EMBL" id="BBL87437.1"/>
    </source>
</evidence>
<name>A0A510I1T1_9VIBR</name>
<dbReference type="RefSeq" id="WP_143691665.1">
    <property type="nucleotide sequence ID" value="NZ_AP019798.1"/>
</dbReference>
<protein>
    <recommendedName>
        <fullName evidence="3">Condesin subunit F</fullName>
    </recommendedName>
</protein>
<dbReference type="EMBL" id="AP019798">
    <property type="protein sequence ID" value="BBL87437.1"/>
    <property type="molecule type" value="Genomic_DNA"/>
</dbReference>
<gene>
    <name evidence="1" type="ORF">VroAM7_00900</name>
</gene>
<accession>A0A510I1T1</accession>
<organism evidence="1 2">
    <name type="scientific">Vibrio rotiferianus</name>
    <dbReference type="NCBI Taxonomy" id="190895"/>
    <lineage>
        <taxon>Bacteria</taxon>
        <taxon>Pseudomonadati</taxon>
        <taxon>Pseudomonadota</taxon>
        <taxon>Gammaproteobacteria</taxon>
        <taxon>Vibrionales</taxon>
        <taxon>Vibrionaceae</taxon>
        <taxon>Vibrio</taxon>
    </lineage>
</organism>
<evidence type="ECO:0008006" key="3">
    <source>
        <dbReference type="Google" id="ProtNLM"/>
    </source>
</evidence>
<dbReference type="Gene3D" id="1.20.58.590">
    <property type="entry name" value="Chromosome partition protein MukF, middle domain"/>
    <property type="match status" value="1"/>
</dbReference>
<proteinExistence type="predicted"/>
<dbReference type="InterPro" id="IPR036141">
    <property type="entry name" value="MukF_M_sp"/>
</dbReference>
<reference evidence="2" key="1">
    <citation type="submission" date="2019-07" db="EMBL/GenBank/DDBJ databases">
        <title>Complete Genome Sequences of Vibrion rotiferianus strain AM7.</title>
        <authorList>
            <person name="Miyazaki K."/>
            <person name="Wiseschart A."/>
            <person name="Pootanakit K."/>
            <person name="Ishimori K."/>
            <person name="Kitahara K."/>
        </authorList>
    </citation>
    <scope>NUCLEOTIDE SEQUENCE [LARGE SCALE GENOMIC DNA]</scope>
    <source>
        <strain evidence="2">AM7</strain>
    </source>
</reference>
<dbReference type="AlphaFoldDB" id="A0A510I1T1"/>
<dbReference type="Proteomes" id="UP000315115">
    <property type="component" value="Chromosome 1"/>
</dbReference>
<sequence length="480" mass="54497">MTQSQTLYEGAQTIGDAFSETNAREADNAPSSLNQLLNNLLVSGARLDIDPDQYLYLAAMHAWERDIDDSLNLVQQSFDEETVQAVVRYVDTYAGRNEGHTESRVSNFLKWGVEQRIMTFAGTSIRDDNPQYRLTQLAQDLLKPYFKNDNFDQQESLSQRYKRIEVLLSEVNTIDTEEPEAWYEAVHSYLPTLQDLLGGISKNQELLIAQFSNEQQIIKQQINTSIVDDMSALLNVADELMHQINDLKTIIFTGVDQVIMNLATLQQTAVLRSAPIRLRNSLEEIEVFLERTSEFANMSLIDLIAFLDRVMQGIRLRLTIDPNANLAHLIDSAIESTKGHSWALALPYQEPCLLMREWSPPPPPVDESLPVLEMEKERVVRQNPTHLLVDLANQIAEQALNKHHRVDLADLLSRILKPQDNGFDETDRHRLAVLTLKAITTIAPMPSELIHPGWVPIDEGNHIFIENLWVQGRAPSESDT</sequence>
<evidence type="ECO:0000313" key="2">
    <source>
        <dbReference type="Proteomes" id="UP000315115"/>
    </source>
</evidence>